<dbReference type="PANTHER" id="PTHR42713">
    <property type="entry name" value="HISTIDINE KINASE-RELATED"/>
    <property type="match status" value="1"/>
</dbReference>
<keyword evidence="3 8" id="KW-0597">Phosphoprotein</keyword>
<dbReference type="SMART" id="SM00448">
    <property type="entry name" value="REC"/>
    <property type="match status" value="1"/>
</dbReference>
<keyword evidence="4" id="KW-0902">Two-component regulatory system</keyword>
<dbReference type="GO" id="GO:0000160">
    <property type="term" value="P:phosphorelay signal transduction system"/>
    <property type="evidence" value="ECO:0007669"/>
    <property type="project" value="UniProtKB-KW"/>
</dbReference>
<comment type="caution">
    <text evidence="11">The sequence shown here is derived from an EMBL/GenBank/DDBJ whole genome shotgun (WGS) entry which is preliminary data.</text>
</comment>
<evidence type="ECO:0000256" key="5">
    <source>
        <dbReference type="ARBA" id="ARBA00023015"/>
    </source>
</evidence>
<dbReference type="RefSeq" id="WP_213513244.1">
    <property type="nucleotide sequence ID" value="NZ_BOSE01000001.1"/>
</dbReference>
<dbReference type="SUPFAM" id="SSF46689">
    <property type="entry name" value="Homeodomain-like"/>
    <property type="match status" value="2"/>
</dbReference>
<evidence type="ECO:0000256" key="6">
    <source>
        <dbReference type="ARBA" id="ARBA00023125"/>
    </source>
</evidence>
<evidence type="ECO:0000256" key="2">
    <source>
        <dbReference type="ARBA" id="ARBA00022490"/>
    </source>
</evidence>
<dbReference type="Gene3D" id="3.40.50.2300">
    <property type="match status" value="1"/>
</dbReference>
<dbReference type="SMART" id="SM00342">
    <property type="entry name" value="HTH_ARAC"/>
    <property type="match status" value="1"/>
</dbReference>
<keyword evidence="6" id="KW-0238">DNA-binding</keyword>
<dbReference type="Pfam" id="PF00072">
    <property type="entry name" value="Response_reg"/>
    <property type="match status" value="1"/>
</dbReference>
<evidence type="ECO:0000256" key="7">
    <source>
        <dbReference type="ARBA" id="ARBA00023163"/>
    </source>
</evidence>
<keyword evidence="5" id="KW-0805">Transcription regulation</keyword>
<keyword evidence="2" id="KW-0963">Cytoplasm</keyword>
<accession>A0A919YJL2</accession>
<dbReference type="InterPro" id="IPR051552">
    <property type="entry name" value="HptR"/>
</dbReference>
<gene>
    <name evidence="11" type="ORF">J40TS1_07300</name>
</gene>
<dbReference type="PROSITE" id="PS50110">
    <property type="entry name" value="RESPONSE_REGULATORY"/>
    <property type="match status" value="1"/>
</dbReference>
<dbReference type="PROSITE" id="PS01124">
    <property type="entry name" value="HTH_ARAC_FAMILY_2"/>
    <property type="match status" value="1"/>
</dbReference>
<dbReference type="GO" id="GO:0003700">
    <property type="term" value="F:DNA-binding transcription factor activity"/>
    <property type="evidence" value="ECO:0007669"/>
    <property type="project" value="InterPro"/>
</dbReference>
<feature type="domain" description="HTH araC/xylS-type" evidence="9">
    <location>
        <begin position="417"/>
        <end position="515"/>
    </location>
</feature>
<evidence type="ECO:0000256" key="3">
    <source>
        <dbReference type="ARBA" id="ARBA00022553"/>
    </source>
</evidence>
<evidence type="ECO:0000256" key="8">
    <source>
        <dbReference type="PROSITE-ProRule" id="PRU00169"/>
    </source>
</evidence>
<evidence type="ECO:0008006" key="13">
    <source>
        <dbReference type="Google" id="ProtNLM"/>
    </source>
</evidence>
<dbReference type="GO" id="GO:0043565">
    <property type="term" value="F:sequence-specific DNA binding"/>
    <property type="evidence" value="ECO:0007669"/>
    <property type="project" value="InterPro"/>
</dbReference>
<evidence type="ECO:0000259" key="9">
    <source>
        <dbReference type="PROSITE" id="PS01124"/>
    </source>
</evidence>
<protein>
    <recommendedName>
        <fullName evidence="13">DNA-binding response regulator</fullName>
    </recommendedName>
</protein>
<evidence type="ECO:0000256" key="4">
    <source>
        <dbReference type="ARBA" id="ARBA00023012"/>
    </source>
</evidence>
<dbReference type="SUPFAM" id="SSF52172">
    <property type="entry name" value="CheY-like"/>
    <property type="match status" value="1"/>
</dbReference>
<feature type="domain" description="Response regulatory" evidence="10">
    <location>
        <begin position="6"/>
        <end position="123"/>
    </location>
</feature>
<organism evidence="11 12">
    <name type="scientific">Paenibacillus montaniterrae</name>
    <dbReference type="NCBI Taxonomy" id="429341"/>
    <lineage>
        <taxon>Bacteria</taxon>
        <taxon>Bacillati</taxon>
        <taxon>Bacillota</taxon>
        <taxon>Bacilli</taxon>
        <taxon>Bacillales</taxon>
        <taxon>Paenibacillaceae</taxon>
        <taxon>Paenibacillus</taxon>
    </lineage>
</organism>
<dbReference type="InterPro" id="IPR009057">
    <property type="entry name" value="Homeodomain-like_sf"/>
</dbReference>
<evidence type="ECO:0000313" key="12">
    <source>
        <dbReference type="Proteomes" id="UP000683139"/>
    </source>
</evidence>
<dbReference type="Proteomes" id="UP000683139">
    <property type="component" value="Unassembled WGS sequence"/>
</dbReference>
<evidence type="ECO:0000259" key="10">
    <source>
        <dbReference type="PROSITE" id="PS50110"/>
    </source>
</evidence>
<name>A0A919YJL2_9BACL</name>
<dbReference type="InterPro" id="IPR011006">
    <property type="entry name" value="CheY-like_superfamily"/>
</dbReference>
<keyword evidence="12" id="KW-1185">Reference proteome</keyword>
<evidence type="ECO:0000313" key="11">
    <source>
        <dbReference type="EMBL" id="GIP15088.1"/>
    </source>
</evidence>
<dbReference type="Gene3D" id="1.10.10.60">
    <property type="entry name" value="Homeodomain-like"/>
    <property type="match status" value="2"/>
</dbReference>
<dbReference type="CDD" id="cd17536">
    <property type="entry name" value="REC_YesN-like"/>
    <property type="match status" value="1"/>
</dbReference>
<reference evidence="11" key="1">
    <citation type="submission" date="2021-03" db="EMBL/GenBank/DDBJ databases">
        <title>Antimicrobial resistance genes in bacteria isolated from Japanese honey, and their potential for conferring macrolide and lincosamide resistance in the American foulbrood pathogen Paenibacillus larvae.</title>
        <authorList>
            <person name="Okamoto M."/>
            <person name="Kumagai M."/>
            <person name="Kanamori H."/>
            <person name="Takamatsu D."/>
        </authorList>
    </citation>
    <scope>NUCLEOTIDE SEQUENCE</scope>
    <source>
        <strain evidence="11">J40TS1</strain>
    </source>
</reference>
<dbReference type="PANTHER" id="PTHR42713:SF3">
    <property type="entry name" value="TRANSCRIPTIONAL REGULATORY PROTEIN HPTR"/>
    <property type="match status" value="1"/>
</dbReference>
<dbReference type="InterPro" id="IPR018060">
    <property type="entry name" value="HTH_AraC"/>
</dbReference>
<dbReference type="PRINTS" id="PR00032">
    <property type="entry name" value="HTHARAC"/>
</dbReference>
<proteinExistence type="predicted"/>
<dbReference type="PROSITE" id="PS00041">
    <property type="entry name" value="HTH_ARAC_FAMILY_1"/>
    <property type="match status" value="1"/>
</dbReference>
<evidence type="ECO:0000256" key="1">
    <source>
        <dbReference type="ARBA" id="ARBA00004496"/>
    </source>
</evidence>
<feature type="modified residue" description="4-aspartylphosphate" evidence="8">
    <location>
        <position position="58"/>
    </location>
</feature>
<dbReference type="GO" id="GO:0005737">
    <property type="term" value="C:cytoplasm"/>
    <property type="evidence" value="ECO:0007669"/>
    <property type="project" value="UniProtKB-SubCell"/>
</dbReference>
<dbReference type="Pfam" id="PF12833">
    <property type="entry name" value="HTH_18"/>
    <property type="match status" value="1"/>
</dbReference>
<dbReference type="EMBL" id="BOSE01000001">
    <property type="protein sequence ID" value="GIP15088.1"/>
    <property type="molecule type" value="Genomic_DNA"/>
</dbReference>
<dbReference type="InterPro" id="IPR001789">
    <property type="entry name" value="Sig_transdc_resp-reg_receiver"/>
</dbReference>
<dbReference type="AlphaFoldDB" id="A0A919YJL2"/>
<dbReference type="InterPro" id="IPR018062">
    <property type="entry name" value="HTH_AraC-typ_CS"/>
</dbReference>
<comment type="subcellular location">
    <subcellularLocation>
        <location evidence="1">Cytoplasm</location>
    </subcellularLocation>
</comment>
<keyword evidence="7" id="KW-0804">Transcription</keyword>
<dbReference type="InterPro" id="IPR020449">
    <property type="entry name" value="Tscrpt_reg_AraC-type_HTH"/>
</dbReference>
<sequence>MEATCHVVIVDDEVLVRQGIKHLLQWEQEGFLIVGEASNGQEALKLIEQLQPHIVITDIVMPQIDGVELTSLIKERYPDIEVIVLSSFSEFHYVRDTFQKGVADYILKPKLEAEQLLTILKRTAQRIPSLRLAEGERSGQPNVSTLLDRLMSGYDAADSQTDIQQLFAYPSFRLFGADLKYGRTHAAIKEQLLQRLNEMFAPFMHQLQHHLLPTEESAVVVLLNSSEAQWESMMPAIRALSNSVRLQEQHVAWVLGDSFRSIAQLYEQYYEQFVKLAAYRYFLPRDKTLIIRHELPKLIEQEPEFNMSLFMEQLQQRRLEEAIEILHHYMAAAASYYTLDVFAFKSLLGNIIFNMIIMLGKLEINTKQLEASKYSYFRSINESTHVTEAILQVQAFMEQMREAVSSSRFAAANPNLAMIISYIQQHYMEPISLSDVANHFHFNPSYLSTLFSSHHGEGFSEYLNRVRVDKAAELLQTTDMAISDISVQVGYSDHSYFTKVFKKLKGMSPSQFRKSYMMQ</sequence>